<name>A0A9P0D1L9_9CUCU</name>
<accession>A0A9P0D1L9</accession>
<gene>
    <name evidence="1" type="ORF">PSYICH_LOCUS10740</name>
</gene>
<dbReference type="Proteomes" id="UP001153636">
    <property type="component" value="Chromosome 4"/>
</dbReference>
<dbReference type="EMBL" id="OV651816">
    <property type="protein sequence ID" value="CAH1110203.1"/>
    <property type="molecule type" value="Genomic_DNA"/>
</dbReference>
<evidence type="ECO:0000313" key="1">
    <source>
        <dbReference type="EMBL" id="CAH1110203.1"/>
    </source>
</evidence>
<dbReference type="AlphaFoldDB" id="A0A9P0D1L9"/>
<protein>
    <submittedName>
        <fullName evidence="1">Uncharacterized protein</fullName>
    </submittedName>
</protein>
<reference evidence="1" key="1">
    <citation type="submission" date="2022-01" db="EMBL/GenBank/DDBJ databases">
        <authorList>
            <person name="King R."/>
        </authorList>
    </citation>
    <scope>NUCLEOTIDE SEQUENCE</scope>
</reference>
<sequence>MECDSVHATIEKKLKNKNIEIPNDYHRLTEEARQKPFPYEVIAPAFNFFQNFNLNLIYNSIRPGKKAADPMVTQIRALKYEHGLISYILDFDQEFVPLPHRPKTTVPNRIINIKEKV</sequence>
<proteinExistence type="predicted"/>
<keyword evidence="2" id="KW-1185">Reference proteome</keyword>
<dbReference type="OrthoDB" id="7367179at2759"/>
<organism evidence="1 2">
    <name type="scientific">Psylliodes chrysocephalus</name>
    <dbReference type="NCBI Taxonomy" id="3402493"/>
    <lineage>
        <taxon>Eukaryota</taxon>
        <taxon>Metazoa</taxon>
        <taxon>Ecdysozoa</taxon>
        <taxon>Arthropoda</taxon>
        <taxon>Hexapoda</taxon>
        <taxon>Insecta</taxon>
        <taxon>Pterygota</taxon>
        <taxon>Neoptera</taxon>
        <taxon>Endopterygota</taxon>
        <taxon>Coleoptera</taxon>
        <taxon>Polyphaga</taxon>
        <taxon>Cucujiformia</taxon>
        <taxon>Chrysomeloidea</taxon>
        <taxon>Chrysomelidae</taxon>
        <taxon>Galerucinae</taxon>
        <taxon>Alticini</taxon>
        <taxon>Psylliodes</taxon>
    </lineage>
</organism>
<evidence type="ECO:0000313" key="2">
    <source>
        <dbReference type="Proteomes" id="UP001153636"/>
    </source>
</evidence>